<feature type="transmembrane region" description="Helical" evidence="1">
    <location>
        <begin position="60"/>
        <end position="79"/>
    </location>
</feature>
<accession>A0A2G8TEM1</accession>
<protein>
    <submittedName>
        <fullName evidence="2">Uncharacterized protein</fullName>
    </submittedName>
</protein>
<keyword evidence="1" id="KW-1133">Transmembrane helix</keyword>
<evidence type="ECO:0000256" key="1">
    <source>
        <dbReference type="SAM" id="Phobius"/>
    </source>
</evidence>
<keyword evidence="1" id="KW-0812">Transmembrane</keyword>
<proteinExistence type="predicted"/>
<name>A0A2G8TEM1_9BURK</name>
<keyword evidence="1" id="KW-0472">Membrane</keyword>
<organism evidence="2 3">
    <name type="scientific">Massilia eurypsychrophila</name>
    <dbReference type="NCBI Taxonomy" id="1485217"/>
    <lineage>
        <taxon>Bacteria</taxon>
        <taxon>Pseudomonadati</taxon>
        <taxon>Pseudomonadota</taxon>
        <taxon>Betaproteobacteria</taxon>
        <taxon>Burkholderiales</taxon>
        <taxon>Oxalobacteraceae</taxon>
        <taxon>Telluria group</taxon>
        <taxon>Massilia</taxon>
    </lineage>
</organism>
<gene>
    <name evidence="2" type="ORF">CR105_13555</name>
</gene>
<dbReference type="RefSeq" id="WP_099788995.1">
    <property type="nucleotide sequence ID" value="NZ_JBHLYV010000022.1"/>
</dbReference>
<evidence type="ECO:0000313" key="3">
    <source>
        <dbReference type="Proteomes" id="UP000230390"/>
    </source>
</evidence>
<dbReference type="Proteomes" id="UP000230390">
    <property type="component" value="Unassembled WGS sequence"/>
</dbReference>
<evidence type="ECO:0000313" key="2">
    <source>
        <dbReference type="EMBL" id="PIL44480.1"/>
    </source>
</evidence>
<keyword evidence="3" id="KW-1185">Reference proteome</keyword>
<sequence length="173" mass="19422">MDKTTFIGVTVSQVHHAHARRLYFLPFQTWRALRSALVWQAFGIAIIGAVKYSLAPANMLVVMIGGAFSGLLCSAYAGLPARLTLSTRSEARHHLADLQALLVKNSFVASDQPVLHGSYLYRGKLPRWLICYSQDNLKLEVRDHEIVLTAPILILHLLRAQLLRRDDYAFLKA</sequence>
<dbReference type="EMBL" id="PDOC01000007">
    <property type="protein sequence ID" value="PIL44480.1"/>
    <property type="molecule type" value="Genomic_DNA"/>
</dbReference>
<dbReference type="AlphaFoldDB" id="A0A2G8TEM1"/>
<reference evidence="2 3" key="1">
    <citation type="submission" date="2017-10" db="EMBL/GenBank/DDBJ databases">
        <title>Massilia psychrophilum sp. nov., a novel purple-pigmented bacterium isolated from Tianshan glacier, Xinjiang Municipality, China.</title>
        <authorList>
            <person name="Wang H."/>
        </authorList>
    </citation>
    <scope>NUCLEOTIDE SEQUENCE [LARGE SCALE GENOMIC DNA]</scope>
    <source>
        <strain evidence="2 3">JCM 30074</strain>
    </source>
</reference>
<comment type="caution">
    <text evidence="2">The sequence shown here is derived from an EMBL/GenBank/DDBJ whole genome shotgun (WGS) entry which is preliminary data.</text>
</comment>
<feature type="transmembrane region" description="Helical" evidence="1">
    <location>
        <begin position="36"/>
        <end position="54"/>
    </location>
</feature>